<organism evidence="1 2">
    <name type="scientific">Kangiella taiwanensis</name>
    <dbReference type="NCBI Taxonomy" id="1079179"/>
    <lineage>
        <taxon>Bacteria</taxon>
        <taxon>Pseudomonadati</taxon>
        <taxon>Pseudomonadota</taxon>
        <taxon>Gammaproteobacteria</taxon>
        <taxon>Kangiellales</taxon>
        <taxon>Kangiellaceae</taxon>
        <taxon>Kangiella</taxon>
    </lineage>
</organism>
<dbReference type="RefSeq" id="WP_223577074.1">
    <property type="nucleotide sequence ID" value="NZ_BAABFU010000001.1"/>
</dbReference>
<dbReference type="Gene3D" id="3.40.50.1820">
    <property type="entry name" value="alpha/beta hydrolase"/>
    <property type="match status" value="1"/>
</dbReference>
<proteinExistence type="predicted"/>
<name>A0ABP8HVQ2_9GAMM</name>
<dbReference type="EMBL" id="BAABFU010000001">
    <property type="protein sequence ID" value="GAA4345565.1"/>
    <property type="molecule type" value="Genomic_DNA"/>
</dbReference>
<protein>
    <recommendedName>
        <fullName evidence="3">Alpha/beta hydrolase</fullName>
    </recommendedName>
</protein>
<dbReference type="SUPFAM" id="SSF53474">
    <property type="entry name" value="alpha/beta-Hydrolases"/>
    <property type="match status" value="1"/>
</dbReference>
<evidence type="ECO:0008006" key="3">
    <source>
        <dbReference type="Google" id="ProtNLM"/>
    </source>
</evidence>
<sequence>MLLTSATTKLIKNDVEKAVKLVVIPGLNGNDQLCQEFLQHLTLEPNLLESQPLETQFIPLPDDGPQDHQSLAKHIAPLLPQEPFVLLVESYAGSIAPYLNAHPDIPLKGIIFFVSLLDTPSKPLLELPKLLTANTLMKLPFAEKHLGSRFMNDDGSAEQVKHVRKVVEAIPHDTLKKRTEALKQLGNFPIQPKVPVAYVEASNDKVLNQRAKDSIAKIYPGARKYPMEGSHFLLYTKPKQSAALVKTIIDEFQVHQ</sequence>
<keyword evidence="2" id="KW-1185">Reference proteome</keyword>
<gene>
    <name evidence="1" type="ORF">GCM10023150_06010</name>
</gene>
<evidence type="ECO:0000313" key="2">
    <source>
        <dbReference type="Proteomes" id="UP001501294"/>
    </source>
</evidence>
<evidence type="ECO:0000313" key="1">
    <source>
        <dbReference type="EMBL" id="GAA4345565.1"/>
    </source>
</evidence>
<comment type="caution">
    <text evidence="1">The sequence shown here is derived from an EMBL/GenBank/DDBJ whole genome shotgun (WGS) entry which is preliminary data.</text>
</comment>
<accession>A0ABP8HVQ2</accession>
<reference evidence="2" key="1">
    <citation type="journal article" date="2019" name="Int. J. Syst. Evol. Microbiol.">
        <title>The Global Catalogue of Microorganisms (GCM) 10K type strain sequencing project: providing services to taxonomists for standard genome sequencing and annotation.</title>
        <authorList>
            <consortium name="The Broad Institute Genomics Platform"/>
            <consortium name="The Broad Institute Genome Sequencing Center for Infectious Disease"/>
            <person name="Wu L."/>
            <person name="Ma J."/>
        </authorList>
    </citation>
    <scope>NUCLEOTIDE SEQUENCE [LARGE SCALE GENOMIC DNA]</scope>
    <source>
        <strain evidence="2">JCM 17727</strain>
    </source>
</reference>
<dbReference type="InterPro" id="IPR029058">
    <property type="entry name" value="AB_hydrolase_fold"/>
</dbReference>
<dbReference type="Proteomes" id="UP001501294">
    <property type="component" value="Unassembled WGS sequence"/>
</dbReference>